<protein>
    <submittedName>
        <fullName evidence="2">YdeI/OmpD-associated family protein</fullName>
    </submittedName>
</protein>
<dbReference type="Pfam" id="PF08818">
    <property type="entry name" value="DUF1801"/>
    <property type="match status" value="1"/>
</dbReference>
<dbReference type="Proteomes" id="UP001139193">
    <property type="component" value="Unassembled WGS sequence"/>
</dbReference>
<evidence type="ECO:0000313" key="3">
    <source>
        <dbReference type="Proteomes" id="UP001139193"/>
    </source>
</evidence>
<organism evidence="2 3">
    <name type="scientific">Hymenobacter cyanobacteriorum</name>
    <dbReference type="NCBI Taxonomy" id="2926463"/>
    <lineage>
        <taxon>Bacteria</taxon>
        <taxon>Pseudomonadati</taxon>
        <taxon>Bacteroidota</taxon>
        <taxon>Cytophagia</taxon>
        <taxon>Cytophagales</taxon>
        <taxon>Hymenobacteraceae</taxon>
        <taxon>Hymenobacter</taxon>
    </lineage>
</organism>
<evidence type="ECO:0000259" key="1">
    <source>
        <dbReference type="Pfam" id="PF08818"/>
    </source>
</evidence>
<gene>
    <name evidence="2" type="ORF">MON38_05555</name>
</gene>
<dbReference type="EMBL" id="JALBGC010000002">
    <property type="protein sequence ID" value="MCI1186877.1"/>
    <property type="molecule type" value="Genomic_DNA"/>
</dbReference>
<dbReference type="InterPro" id="IPR014922">
    <property type="entry name" value="YdhG-like"/>
</dbReference>
<accession>A0A9X2AEJ8</accession>
<feature type="domain" description="YdhG-like" evidence="1">
    <location>
        <begin position="18"/>
        <end position="115"/>
    </location>
</feature>
<dbReference type="RefSeq" id="WP_241935162.1">
    <property type="nucleotide sequence ID" value="NZ_JALBGC010000002.1"/>
</dbReference>
<sequence>MSNDNPRVDFYFQRAEKWRDELAALRAVVLGSGLSEELKWGVPCYTALGRNVLLLHAFRDYCAVLFMKGALLPDPRRLLVAQTANTQAARQLRFASAADVAQRAPALRAYVQAAIELEKAGTQVRRKATAEFAVPAELQQQLAADPALQAAFRALTPGRQRGYLLYFAAPKQAKTREARIAKYRSAILQGKGLQD</sequence>
<dbReference type="AlphaFoldDB" id="A0A9X2AEJ8"/>
<comment type="caution">
    <text evidence="2">The sequence shown here is derived from an EMBL/GenBank/DDBJ whole genome shotgun (WGS) entry which is preliminary data.</text>
</comment>
<dbReference type="Pfam" id="PF13376">
    <property type="entry name" value="OmdA"/>
    <property type="match status" value="1"/>
</dbReference>
<dbReference type="InterPro" id="IPR016786">
    <property type="entry name" value="YdeI_bac"/>
</dbReference>
<dbReference type="PIRSF" id="PIRSF021308">
    <property type="entry name" value="UCP021308"/>
    <property type="match status" value="1"/>
</dbReference>
<reference evidence="2" key="1">
    <citation type="submission" date="2022-03" db="EMBL/GenBank/DDBJ databases">
        <title>Bacterial whole genome sequence for Hymenobacter sp. DH14.</title>
        <authorList>
            <person name="Le V."/>
        </authorList>
    </citation>
    <scope>NUCLEOTIDE SEQUENCE</scope>
    <source>
        <strain evidence="2">DH14</strain>
    </source>
</reference>
<name>A0A9X2AEJ8_9BACT</name>
<keyword evidence="3" id="KW-1185">Reference proteome</keyword>
<dbReference type="SUPFAM" id="SSF159888">
    <property type="entry name" value="YdhG-like"/>
    <property type="match status" value="1"/>
</dbReference>
<evidence type="ECO:0000313" key="2">
    <source>
        <dbReference type="EMBL" id="MCI1186877.1"/>
    </source>
</evidence>
<proteinExistence type="predicted"/>
<dbReference type="Gene3D" id="3.90.1150.200">
    <property type="match status" value="1"/>
</dbReference>